<proteinExistence type="predicted"/>
<reference evidence="1 2" key="1">
    <citation type="submission" date="2019-12" db="EMBL/GenBank/DDBJ databases">
        <authorList>
            <person name="Alioto T."/>
            <person name="Alioto T."/>
            <person name="Gomez Garrido J."/>
        </authorList>
    </citation>
    <scope>NUCLEOTIDE SEQUENCE [LARGE SCALE GENOMIC DNA]</scope>
</reference>
<evidence type="ECO:0000313" key="1">
    <source>
        <dbReference type="EMBL" id="CAA2980286.1"/>
    </source>
</evidence>
<sequence length="73" mass="7935">MLCQCERCRATIPSGRSIVIAASLPDVSDVDTAQRSEAECDTNVNVTEQLHQVCLMRASLSQCSEVKQNAIPI</sequence>
<dbReference type="EMBL" id="CACTIH010003644">
    <property type="protein sequence ID" value="CAA2980286.1"/>
    <property type="molecule type" value="Genomic_DNA"/>
</dbReference>
<evidence type="ECO:0000313" key="2">
    <source>
        <dbReference type="Proteomes" id="UP000594638"/>
    </source>
</evidence>
<dbReference type="AlphaFoldDB" id="A0A8S0RMU4"/>
<comment type="caution">
    <text evidence="1">The sequence shown here is derived from an EMBL/GenBank/DDBJ whole genome shotgun (WGS) entry which is preliminary data.</text>
</comment>
<organism evidence="1 2">
    <name type="scientific">Olea europaea subsp. europaea</name>
    <dbReference type="NCBI Taxonomy" id="158383"/>
    <lineage>
        <taxon>Eukaryota</taxon>
        <taxon>Viridiplantae</taxon>
        <taxon>Streptophyta</taxon>
        <taxon>Embryophyta</taxon>
        <taxon>Tracheophyta</taxon>
        <taxon>Spermatophyta</taxon>
        <taxon>Magnoliopsida</taxon>
        <taxon>eudicotyledons</taxon>
        <taxon>Gunneridae</taxon>
        <taxon>Pentapetalae</taxon>
        <taxon>asterids</taxon>
        <taxon>lamiids</taxon>
        <taxon>Lamiales</taxon>
        <taxon>Oleaceae</taxon>
        <taxon>Oleeae</taxon>
        <taxon>Olea</taxon>
    </lineage>
</organism>
<accession>A0A8S0RMU4</accession>
<gene>
    <name evidence="1" type="ORF">OLEA9_A038661</name>
</gene>
<keyword evidence="2" id="KW-1185">Reference proteome</keyword>
<dbReference type="Proteomes" id="UP000594638">
    <property type="component" value="Unassembled WGS sequence"/>
</dbReference>
<dbReference type="Gramene" id="OE9A038661T1">
    <property type="protein sequence ID" value="OE9A038661C1"/>
    <property type="gene ID" value="OE9A038661"/>
</dbReference>
<name>A0A8S0RMU4_OLEEU</name>
<protein>
    <submittedName>
        <fullName evidence="1">Uncharacterized protein</fullName>
    </submittedName>
</protein>